<sequence length="100" mass="11254">MDGRGRPRKEVCKSETINMRVTPAQKQALLQRAKELKVSLAELILQSCLPKPTKQPKGEQLSVFEPLPLDTLSIRFPKQVAKKALTLDLVHKTPPKEKKS</sequence>
<organism evidence="1 2">
    <name type="scientific">Spirosoma linguale (strain ATCC 33905 / DSM 74 / LMG 10896 / Claus 1)</name>
    <dbReference type="NCBI Taxonomy" id="504472"/>
    <lineage>
        <taxon>Bacteria</taxon>
        <taxon>Pseudomonadati</taxon>
        <taxon>Bacteroidota</taxon>
        <taxon>Cytophagia</taxon>
        <taxon>Cytophagales</taxon>
        <taxon>Cytophagaceae</taxon>
        <taxon>Spirosoma</taxon>
    </lineage>
</organism>
<protein>
    <submittedName>
        <fullName evidence="1">Uncharacterized protein</fullName>
    </submittedName>
</protein>
<geneLocation type="plasmid" evidence="1 2">
    <name>pSLIN03</name>
</geneLocation>
<reference evidence="1 2" key="1">
    <citation type="journal article" date="2010" name="Stand. Genomic Sci.">
        <title>Complete genome sequence of Spirosoma linguale type strain (1).</title>
        <authorList>
            <person name="Lail K."/>
            <person name="Sikorski J."/>
            <person name="Saunders E."/>
            <person name="Lapidus A."/>
            <person name="Glavina Del Rio T."/>
            <person name="Copeland A."/>
            <person name="Tice H."/>
            <person name="Cheng J.-F."/>
            <person name="Lucas S."/>
            <person name="Nolan M."/>
            <person name="Bruce D."/>
            <person name="Goodwin L."/>
            <person name="Pitluck S."/>
            <person name="Ivanova N."/>
            <person name="Mavromatis K."/>
            <person name="Ovchinnikova G."/>
            <person name="Pati A."/>
            <person name="Chen A."/>
            <person name="Palaniappan K."/>
            <person name="Land M."/>
            <person name="Hauser L."/>
            <person name="Chang Y.-J."/>
            <person name="Jeffries C.D."/>
            <person name="Chain P."/>
            <person name="Brettin T."/>
            <person name="Detter J.C."/>
            <person name="Schuetze A."/>
            <person name="Rohde M."/>
            <person name="Tindall B.J."/>
            <person name="Goeker M."/>
            <person name="Bristow J."/>
            <person name="Eisen J.A."/>
            <person name="Markowitz V."/>
            <person name="Hugenholtz P."/>
            <person name="Kyrpides N.C."/>
            <person name="Klenk H.-P."/>
            <person name="Chen F."/>
        </authorList>
    </citation>
    <scope>NUCLEOTIDE SEQUENCE [LARGE SCALE GENOMIC DNA]</scope>
    <source>
        <strain evidence="2">ATCC 33905 / DSM 74 / LMG 10896 / Claus 1</strain>
    </source>
</reference>
<keyword evidence="1" id="KW-0614">Plasmid</keyword>
<accession>D2QVW6</accession>
<gene>
    <name evidence="1" type="ordered locus">Slin_7005</name>
</gene>
<dbReference type="Proteomes" id="UP000002028">
    <property type="component" value="Plasmid pSLIN03"/>
</dbReference>
<evidence type="ECO:0000313" key="1">
    <source>
        <dbReference type="EMBL" id="ADB42948.1"/>
    </source>
</evidence>
<dbReference type="AlphaFoldDB" id="D2QVW6"/>
<dbReference type="RefSeq" id="WP_012931425.1">
    <property type="nucleotide sequence ID" value="NC_013733.1"/>
</dbReference>
<name>D2QVW6_SPILD</name>
<dbReference type="KEGG" id="sli:Slin_7005"/>
<evidence type="ECO:0000313" key="2">
    <source>
        <dbReference type="Proteomes" id="UP000002028"/>
    </source>
</evidence>
<dbReference type="HOGENOM" id="CLU_2304253_0_0_10"/>
<dbReference type="Pfam" id="PF21983">
    <property type="entry name" value="NikA-like"/>
    <property type="match status" value="1"/>
</dbReference>
<keyword evidence="2" id="KW-1185">Reference proteome</keyword>
<proteinExistence type="predicted"/>
<dbReference type="EMBL" id="CP001772">
    <property type="protein sequence ID" value="ADB42948.1"/>
    <property type="molecule type" value="Genomic_DNA"/>
</dbReference>
<dbReference type="InterPro" id="IPR053842">
    <property type="entry name" value="NikA-like"/>
</dbReference>